<dbReference type="AlphaFoldDB" id="A0A0D2AWP9"/>
<name>A0A0D2AWP9_9EURO</name>
<reference evidence="14 15" key="1">
    <citation type="submission" date="2015-01" db="EMBL/GenBank/DDBJ databases">
        <title>The Genome Sequence of Exophiala spinifera CBS89968.</title>
        <authorList>
            <consortium name="The Broad Institute Genomics Platform"/>
            <person name="Cuomo C."/>
            <person name="de Hoog S."/>
            <person name="Gorbushina A."/>
            <person name="Stielow B."/>
            <person name="Teixiera M."/>
            <person name="Abouelleil A."/>
            <person name="Chapman S.B."/>
            <person name="Priest M."/>
            <person name="Young S.K."/>
            <person name="Wortman J."/>
            <person name="Nusbaum C."/>
            <person name="Birren B."/>
        </authorList>
    </citation>
    <scope>NUCLEOTIDE SEQUENCE [LARGE SCALE GENOMIC DNA]</scope>
    <source>
        <strain evidence="14 15">CBS 89968</strain>
    </source>
</reference>
<comment type="similarity">
    <text evidence="2">Belongs to the aldo/keto reductase family.</text>
</comment>
<keyword evidence="6" id="KW-0520">NAD</keyword>
<evidence type="ECO:0000256" key="1">
    <source>
        <dbReference type="ARBA" id="ARBA00004722"/>
    </source>
</evidence>
<dbReference type="GO" id="GO:0042732">
    <property type="term" value="P:D-xylose metabolic process"/>
    <property type="evidence" value="ECO:0007669"/>
    <property type="project" value="UniProtKB-KW"/>
</dbReference>
<dbReference type="OrthoDB" id="416253at2759"/>
<dbReference type="PRINTS" id="PR00069">
    <property type="entry name" value="ALDKETRDTASE"/>
</dbReference>
<dbReference type="PROSITE" id="PS00798">
    <property type="entry name" value="ALDOKETO_REDUCTASE_1"/>
    <property type="match status" value="1"/>
</dbReference>
<evidence type="ECO:0000256" key="5">
    <source>
        <dbReference type="ARBA" id="ARBA00023002"/>
    </source>
</evidence>
<dbReference type="GO" id="GO:0016491">
    <property type="term" value="F:oxidoreductase activity"/>
    <property type="evidence" value="ECO:0007669"/>
    <property type="project" value="UniProtKB-KW"/>
</dbReference>
<dbReference type="EC" id="1.1.1.307" evidence="3"/>
<comment type="catalytic activity">
    <reaction evidence="9">
        <text>xylitol + NAD(+) = D-xylose + NADH + H(+)</text>
        <dbReference type="Rhea" id="RHEA:27441"/>
        <dbReference type="ChEBI" id="CHEBI:15378"/>
        <dbReference type="ChEBI" id="CHEBI:17151"/>
        <dbReference type="ChEBI" id="CHEBI:53455"/>
        <dbReference type="ChEBI" id="CHEBI:57540"/>
        <dbReference type="ChEBI" id="CHEBI:57945"/>
        <dbReference type="EC" id="1.1.1.307"/>
    </reaction>
</comment>
<dbReference type="Gene3D" id="3.20.20.100">
    <property type="entry name" value="NADP-dependent oxidoreductase domain"/>
    <property type="match status" value="1"/>
</dbReference>
<organism evidence="14 15">
    <name type="scientific">Exophiala spinifera</name>
    <dbReference type="NCBI Taxonomy" id="91928"/>
    <lineage>
        <taxon>Eukaryota</taxon>
        <taxon>Fungi</taxon>
        <taxon>Dikarya</taxon>
        <taxon>Ascomycota</taxon>
        <taxon>Pezizomycotina</taxon>
        <taxon>Eurotiomycetes</taxon>
        <taxon>Chaetothyriomycetidae</taxon>
        <taxon>Chaetothyriales</taxon>
        <taxon>Herpotrichiellaceae</taxon>
        <taxon>Exophiala</taxon>
    </lineage>
</organism>
<sequence>MASPAITLKPSGQKVAQVGFGLWKVPKDSTADVVYGAIKNGYRHFDGACDYGNEKEAGEGITRAIKDGLVKREEVFITTKLWATFHSPEHVKQIAKKQLSDWGLEYFDLYLIHFPLPLQYVDPAERYPPGWSIAADKWETKTAAIPLASTWKAMESLVDEGLVKNIGGCNFQGGLLMDLIRSARIQPSMLQIEHHPYLVQPQLIDLCKDLGIAVTAYSSFGPLSYRDLQSPKAMGTSLLFENDVITSMAEKLSRTPAQVLLRWAVQRGLIVIPKSNDATRQKQNLDLFSFELSSDEMNSISSLDKGLRFNDPGDYLNPPQRIFA</sequence>
<dbReference type="InterPro" id="IPR036812">
    <property type="entry name" value="NAD(P)_OxRdtase_dom_sf"/>
</dbReference>
<comment type="function">
    <text evidence="7">Catalyzes the initial reaction in the xylose utilization pathway by reducing D-xylose into xylitol. Xylose is a major component of hemicelluloses such as xylan. Most fungi utilize D-xylose via three enzymatic reactions, xylose reductase (XR), xylitol dehydrogenase (XDH), and xylulokinase, to form xylulose 5-phosphate, which enters pentose phosphate pathway.</text>
</comment>
<evidence type="ECO:0000313" key="15">
    <source>
        <dbReference type="Proteomes" id="UP000053328"/>
    </source>
</evidence>
<dbReference type="InterPro" id="IPR020471">
    <property type="entry name" value="AKR"/>
</dbReference>
<evidence type="ECO:0000256" key="4">
    <source>
        <dbReference type="ARBA" id="ARBA00022629"/>
    </source>
</evidence>
<dbReference type="Proteomes" id="UP000053328">
    <property type="component" value="Unassembled WGS sequence"/>
</dbReference>
<protein>
    <recommendedName>
        <fullName evidence="3">D-xylose reductase [NAD(P)H]</fullName>
        <ecNumber evidence="3">1.1.1.307</ecNumber>
    </recommendedName>
</protein>
<comment type="catalytic activity">
    <reaction evidence="8">
        <text>xylitol + NADP(+) = D-xylose + NADPH + H(+)</text>
        <dbReference type="Rhea" id="RHEA:27445"/>
        <dbReference type="ChEBI" id="CHEBI:15378"/>
        <dbReference type="ChEBI" id="CHEBI:17151"/>
        <dbReference type="ChEBI" id="CHEBI:53455"/>
        <dbReference type="ChEBI" id="CHEBI:57783"/>
        <dbReference type="ChEBI" id="CHEBI:58349"/>
        <dbReference type="EC" id="1.1.1.307"/>
    </reaction>
</comment>
<dbReference type="SUPFAM" id="SSF51430">
    <property type="entry name" value="NAD(P)-linked oxidoreductase"/>
    <property type="match status" value="1"/>
</dbReference>
<keyword evidence="4" id="KW-0859">Xylose metabolism</keyword>
<accession>A0A0D2AWP9</accession>
<evidence type="ECO:0000256" key="2">
    <source>
        <dbReference type="ARBA" id="ARBA00007905"/>
    </source>
</evidence>
<evidence type="ECO:0000256" key="6">
    <source>
        <dbReference type="ARBA" id="ARBA00023027"/>
    </source>
</evidence>
<evidence type="ECO:0000256" key="10">
    <source>
        <dbReference type="PIRSR" id="PIRSR000097-1"/>
    </source>
</evidence>
<evidence type="ECO:0000256" key="11">
    <source>
        <dbReference type="PIRSR" id="PIRSR000097-2"/>
    </source>
</evidence>
<feature type="domain" description="NADP-dependent oxidoreductase" evidence="13">
    <location>
        <begin position="19"/>
        <end position="304"/>
    </location>
</feature>
<evidence type="ECO:0000256" key="9">
    <source>
        <dbReference type="ARBA" id="ARBA00049485"/>
    </source>
</evidence>
<dbReference type="HOGENOM" id="CLU_023205_0_0_1"/>
<dbReference type="VEuPathDB" id="FungiDB:PV08_10423"/>
<evidence type="ECO:0000256" key="3">
    <source>
        <dbReference type="ARBA" id="ARBA00012845"/>
    </source>
</evidence>
<dbReference type="InterPro" id="IPR018170">
    <property type="entry name" value="Aldo/ket_reductase_CS"/>
</dbReference>
<keyword evidence="4" id="KW-0119">Carbohydrate metabolism</keyword>
<gene>
    <name evidence="14" type="ORF">PV08_10423</name>
</gene>
<dbReference type="Pfam" id="PF00248">
    <property type="entry name" value="Aldo_ket_red"/>
    <property type="match status" value="1"/>
</dbReference>
<evidence type="ECO:0000313" key="14">
    <source>
        <dbReference type="EMBL" id="KIW11123.1"/>
    </source>
</evidence>
<feature type="active site" description="Proton donor" evidence="10">
    <location>
        <position position="51"/>
    </location>
</feature>
<dbReference type="RefSeq" id="XP_016231339.1">
    <property type="nucleotide sequence ID" value="XM_016384737.1"/>
</dbReference>
<feature type="site" description="Lowers pKa of active site Tyr" evidence="12">
    <location>
        <position position="80"/>
    </location>
</feature>
<evidence type="ECO:0000256" key="7">
    <source>
        <dbReference type="ARBA" id="ARBA00025065"/>
    </source>
</evidence>
<dbReference type="FunFam" id="3.20.20.100:FF:000007">
    <property type="entry name" value="NAD(P)H-dependent D-xylose reductase xyl1"/>
    <property type="match status" value="1"/>
</dbReference>
<dbReference type="InterPro" id="IPR023210">
    <property type="entry name" value="NADP_OxRdtase_dom"/>
</dbReference>
<comment type="pathway">
    <text evidence="1">Carbohydrate metabolism; D-xylose degradation.</text>
</comment>
<keyword evidence="5" id="KW-0560">Oxidoreductase</keyword>
<feature type="binding site" evidence="11">
    <location>
        <position position="113"/>
    </location>
    <ligand>
        <name>substrate</name>
    </ligand>
</feature>
<dbReference type="GeneID" id="27337506"/>
<evidence type="ECO:0000256" key="8">
    <source>
        <dbReference type="ARBA" id="ARBA00047534"/>
    </source>
</evidence>
<dbReference type="PANTHER" id="PTHR11732">
    <property type="entry name" value="ALDO/KETO REDUCTASE"/>
    <property type="match status" value="1"/>
</dbReference>
<dbReference type="STRING" id="91928.A0A0D2AWP9"/>
<proteinExistence type="inferred from homology"/>
<evidence type="ECO:0000259" key="13">
    <source>
        <dbReference type="Pfam" id="PF00248"/>
    </source>
</evidence>
<evidence type="ECO:0000256" key="12">
    <source>
        <dbReference type="PIRSR" id="PIRSR000097-3"/>
    </source>
</evidence>
<dbReference type="PIRSF" id="PIRSF000097">
    <property type="entry name" value="AKR"/>
    <property type="match status" value="1"/>
</dbReference>
<keyword evidence="15" id="KW-1185">Reference proteome</keyword>
<dbReference type="PROSITE" id="PS00063">
    <property type="entry name" value="ALDOKETO_REDUCTASE_3"/>
    <property type="match status" value="1"/>
</dbReference>
<dbReference type="EMBL" id="KN847499">
    <property type="protein sequence ID" value="KIW11123.1"/>
    <property type="molecule type" value="Genomic_DNA"/>
</dbReference>